<evidence type="ECO:0008006" key="3">
    <source>
        <dbReference type="Google" id="ProtNLM"/>
    </source>
</evidence>
<dbReference type="Proteomes" id="UP000502508">
    <property type="component" value="Chromosome"/>
</dbReference>
<name>A0A6F8Y9C1_9ACTN</name>
<evidence type="ECO:0000313" key="2">
    <source>
        <dbReference type="Proteomes" id="UP000502508"/>
    </source>
</evidence>
<protein>
    <recommendedName>
        <fullName evidence="3">Recombinase A</fullName>
    </recommendedName>
</protein>
<sequence length="249" mass="25076">MAGQATLRSATVAGLVRPASDPDVTGRHRVLPVASPLGVLLPGGGLRRGTTVAAGGLPDGGLPAGGALGGSSALVLALIAEASRTGSWCAMVGIPTFGAVAAADAGIALDRLALVPNPGPEWAAVVAALIDGIDVVVIAVPGTVPAAIAGRLAARARQRGSVLVPYGRWDGADVTLQVVRSDWEGLGEGRGRLRQRRVTIVARGRGAAARPKEITVWMPGSDGQPVVAVVDVETATRAAARRATLTLIR</sequence>
<dbReference type="EMBL" id="AP022870">
    <property type="protein sequence ID" value="BCB82629.1"/>
    <property type="molecule type" value="Genomic_DNA"/>
</dbReference>
<accession>A0A6F8Y9C1</accession>
<organism evidence="1 2">
    <name type="scientific">Phytohabitans flavus</name>
    <dbReference type="NCBI Taxonomy" id="1076124"/>
    <lineage>
        <taxon>Bacteria</taxon>
        <taxon>Bacillati</taxon>
        <taxon>Actinomycetota</taxon>
        <taxon>Actinomycetes</taxon>
        <taxon>Micromonosporales</taxon>
        <taxon>Micromonosporaceae</taxon>
    </lineage>
</organism>
<gene>
    <name evidence="1" type="ORF">Pflav_090390</name>
</gene>
<keyword evidence="2" id="KW-1185">Reference proteome</keyword>
<evidence type="ECO:0000313" key="1">
    <source>
        <dbReference type="EMBL" id="BCB82629.1"/>
    </source>
</evidence>
<proteinExistence type="predicted"/>
<dbReference type="KEGG" id="pfla:Pflav_090390"/>
<reference evidence="1 2" key="2">
    <citation type="submission" date="2020-03" db="EMBL/GenBank/DDBJ databases">
        <authorList>
            <person name="Ichikawa N."/>
            <person name="Kimura A."/>
            <person name="Kitahashi Y."/>
            <person name="Uohara A."/>
        </authorList>
    </citation>
    <scope>NUCLEOTIDE SEQUENCE [LARGE SCALE GENOMIC DNA]</scope>
    <source>
        <strain evidence="1 2">NBRC 107702</strain>
    </source>
</reference>
<dbReference type="AlphaFoldDB" id="A0A6F8Y9C1"/>
<reference evidence="1 2" key="1">
    <citation type="submission" date="2020-03" db="EMBL/GenBank/DDBJ databases">
        <title>Whole genome shotgun sequence of Phytohabitans flavus NBRC 107702.</title>
        <authorList>
            <person name="Komaki H."/>
            <person name="Tamura T."/>
        </authorList>
    </citation>
    <scope>NUCLEOTIDE SEQUENCE [LARGE SCALE GENOMIC DNA]</scope>
    <source>
        <strain evidence="1 2">NBRC 107702</strain>
    </source>
</reference>
<dbReference type="RefSeq" id="WP_332107848.1">
    <property type="nucleotide sequence ID" value="NZ_AP022870.1"/>
</dbReference>